<comment type="caution">
    <text evidence="2">The sequence shown here is derived from an EMBL/GenBank/DDBJ whole genome shotgun (WGS) entry which is preliminary data.</text>
</comment>
<name>A0A845L9E1_HELGE</name>
<accession>A0A845L9E1</accession>
<evidence type="ECO:0000256" key="1">
    <source>
        <dbReference type="SAM" id="MobiDB-lite"/>
    </source>
</evidence>
<sequence>MSLKNLVDEVNNVDLLVLHPNRLSARRLADALGCKQAIECPVPPPEGLIRFGAASGVEGRRFTVNPRSAIANLRDPTALYRLHRLPYGTRKGIGRTLTLHVVDGQVIALQSKDTFSKMERQKSLALALRALYLAGADFGAVDLAVPVRGAPRVTKVTTAPLLTVELASAYGRAIVPLIERKRRGAGQGGSAGGSSAGEAMAVGGDGSPPGASAPLTLGADPEFMFKHTQTGKLVPANRFFPTEGPIGCDRRKAIAEIRPDPQTEARDLTQSIGSLLAGAAKKVRKKPVRMLAGAMPFSQFPIGGHIHFGGLSLTFPLLRALDNYLLIPLFLVERGDAAIRRRKYYGYIGDVRLKAPGRFEYRSPSSWLVSPAITLSTLSLAKLIGEQAARLPRNLFADRAACRAFYEGDKDYFRRRIVALRRDLESLPGYEAVAGDILPLWRLIEEGREWDDEVDLRQVWRIEP</sequence>
<feature type="compositionally biased region" description="Low complexity" evidence="1">
    <location>
        <begin position="196"/>
        <end position="214"/>
    </location>
</feature>
<dbReference type="AlphaFoldDB" id="A0A845L9E1"/>
<protein>
    <submittedName>
        <fullName evidence="2">Uncharacterized protein</fullName>
    </submittedName>
</protein>
<dbReference type="OrthoDB" id="2078085at2"/>
<feature type="compositionally biased region" description="Gly residues" evidence="1">
    <location>
        <begin position="185"/>
        <end position="195"/>
    </location>
</feature>
<dbReference type="Pfam" id="PF14395">
    <property type="entry name" value="COOH-NH2_lig"/>
    <property type="match status" value="1"/>
</dbReference>
<evidence type="ECO:0000313" key="2">
    <source>
        <dbReference type="EMBL" id="MZP42828.1"/>
    </source>
</evidence>
<dbReference type="RefSeq" id="WP_161261404.1">
    <property type="nucleotide sequence ID" value="NZ_JAFBDC010000004.1"/>
</dbReference>
<dbReference type="EMBL" id="WXEX01000005">
    <property type="protein sequence ID" value="MZP42828.1"/>
    <property type="molecule type" value="Genomic_DNA"/>
</dbReference>
<reference evidence="2 3" key="1">
    <citation type="submission" date="2020-01" db="EMBL/GenBank/DDBJ databases">
        <title>Whole genome sequence of Heliobacterium gestii DSM 11169.</title>
        <authorList>
            <person name="Kyndt J.A."/>
            <person name="Meyer T.E."/>
        </authorList>
    </citation>
    <scope>NUCLEOTIDE SEQUENCE [LARGE SCALE GENOMIC DNA]</scope>
    <source>
        <strain evidence="2 3">DSM 11169</strain>
    </source>
</reference>
<proteinExistence type="predicted"/>
<feature type="region of interest" description="Disordered" evidence="1">
    <location>
        <begin position="183"/>
        <end position="215"/>
    </location>
</feature>
<keyword evidence="3" id="KW-1185">Reference proteome</keyword>
<dbReference type="InterPro" id="IPR025681">
    <property type="entry name" value="COOH-NH2_lig"/>
</dbReference>
<dbReference type="Proteomes" id="UP000471031">
    <property type="component" value="Unassembled WGS sequence"/>
</dbReference>
<gene>
    <name evidence="2" type="ORF">GTO89_07220</name>
</gene>
<organism evidence="2 3">
    <name type="scientific">Heliomicrobium gestii</name>
    <name type="common">Heliobacterium gestii</name>
    <dbReference type="NCBI Taxonomy" id="2699"/>
    <lineage>
        <taxon>Bacteria</taxon>
        <taxon>Bacillati</taxon>
        <taxon>Bacillota</taxon>
        <taxon>Clostridia</taxon>
        <taxon>Eubacteriales</taxon>
        <taxon>Heliobacteriaceae</taxon>
        <taxon>Heliomicrobium</taxon>
    </lineage>
</organism>
<evidence type="ECO:0000313" key="3">
    <source>
        <dbReference type="Proteomes" id="UP000471031"/>
    </source>
</evidence>